<accession>M7SMN0</accession>
<proteinExistence type="predicted"/>
<evidence type="ECO:0000256" key="7">
    <source>
        <dbReference type="SAM" id="MobiDB-lite"/>
    </source>
</evidence>
<name>M7SMN0_EUTLA</name>
<sequence>MAFLFKSKNKDRHAQPRDGPPPGPAGRVVRDEKNSGTRSTPTGSVNSFDEAGTPSPDVEKYNARRAQQQEQSQPVQQPYQQSAPQSQQTSDLPFRNQQPQNPNASLYPWSQRRLAFASSIPSPFPRYGAAVNAVSSKEGDIYVMGGLINSSTVKATTAEGPGPRVGHASLLVGNAFIVYGGDTKIDELDVLDETLYLLNTSTRQWSRALPAGPRPSGRYGHSLNIIGSKIYIFGGQVEGYFMNDLVTFDLNQLQMPNNKWEILIENSDTTGEGPTKIPPARTNHSVVTYNDKMYLFGGTNGFQWFNDVWCYDPAANTWEQLDCIGYIPVPREGHAASLVDDVMYIFGGRTEEGVDLGDLAAFRISSRRWYTFQNMGPSPSPRSGHSMTAVGKSVVVVGGEPSSATNQVNDLSIAYVLDTSKIRYPNDAQIQSANQKTQQGRRPITLLKELDSSRNRNAWYASELELARKAGYVSTASLSPALDGRTAETFDDDDKPLIEALLAMRQELANVQSSVDKQAILAAKQIAEAERQRDAAVREAAYAKAKMAAHTGSAASTPQLDSDADAVNGDRSTDLSRKLASALTIQKDLQTSLTRINSELESERRARQLADETSNAAQKRMVDLEGYKQQTSLELESLRAELHMAQREAREHSIASAEAQAGLQLLRVEQSDLQSKLKEATGGREEHEQSLISLRDAVSASADLRSHIERKLNEERSRREVAESNLNQVKSELEARSVELVNLKQSLQDAEELAERHAAEAQSHRQAILSGLEHIARDSTSANNADAERIATLQDQVNAANSLVRKYQQEADAAADKLRSAEERIAGLEAYQEQSSREGVTIRRQLQSALRDVQSLQAMSSDLKHQLANQQLETNAVTVQHNTLKDILSERGISPTSLARVRGLGSRNDSPDTSHSRDLERQLAQAVASHEETKQTFAVQVQESESAFRDRITQLESDYQSAVHYVKGTEKMLKKLKEELSKYKSDNARLKNENLELEERVQESESGDGSNAAAAEWHNEREALLRRIEGLEEQVQISSAELKRHLAEVRKELDTTKQERDSAIKSSNDVVQRLTTQERELEEMQQENSLLEKRAQDAEQKVGLLLDQVENSVDNYRRQSRISAEHVNIATPNTNGTGHNRQESSEAGSLYGGLGGGGGARNSVALDNLANELDMLRSHWEATNKNYRLSNTFDFETAPVRKEDDGVGLGLSASLADWRKRLDTDDQEPESGDKRQEPKGTAGP</sequence>
<dbReference type="AlphaFoldDB" id="M7SMN0"/>
<dbReference type="InterPro" id="IPR006652">
    <property type="entry name" value="Kelch_1"/>
</dbReference>
<keyword evidence="9" id="KW-1185">Reference proteome</keyword>
<dbReference type="OMA" id="CIGYIPA"/>
<keyword evidence="2" id="KW-0880">Kelch repeat</keyword>
<comment type="subcellular location">
    <subcellularLocation>
        <location evidence="1">Cytoplasm</location>
    </subcellularLocation>
</comment>
<dbReference type="GO" id="GO:0061245">
    <property type="term" value="P:establishment or maintenance of bipolar cell polarity"/>
    <property type="evidence" value="ECO:0007669"/>
    <property type="project" value="TreeGrafter"/>
</dbReference>
<keyword evidence="5 6" id="KW-0175">Coiled coil</keyword>
<evidence type="ECO:0000256" key="4">
    <source>
        <dbReference type="ARBA" id="ARBA00022737"/>
    </source>
</evidence>
<feature type="compositionally biased region" description="Polar residues" evidence="7">
    <location>
        <begin position="36"/>
        <end position="47"/>
    </location>
</feature>
<dbReference type="eggNOG" id="KOG0379">
    <property type="taxonomic scope" value="Eukaryota"/>
</dbReference>
<feature type="compositionally biased region" description="Polar residues" evidence="7">
    <location>
        <begin position="89"/>
        <end position="104"/>
    </location>
</feature>
<feature type="coiled-coil region" evidence="6">
    <location>
        <begin position="966"/>
        <end position="1108"/>
    </location>
</feature>
<evidence type="ECO:0000256" key="5">
    <source>
        <dbReference type="ARBA" id="ARBA00023054"/>
    </source>
</evidence>
<protein>
    <submittedName>
        <fullName evidence="8">Putative cell polarity protein</fullName>
    </submittedName>
</protein>
<dbReference type="SUPFAM" id="SSF117281">
    <property type="entry name" value="Kelch motif"/>
    <property type="match status" value="1"/>
</dbReference>
<feature type="compositionally biased region" description="Basic and acidic residues" evidence="7">
    <location>
        <begin position="909"/>
        <end position="920"/>
    </location>
</feature>
<feature type="compositionally biased region" description="Low complexity" evidence="7">
    <location>
        <begin position="68"/>
        <end position="88"/>
    </location>
</feature>
<feature type="compositionally biased region" description="Polar residues" evidence="7">
    <location>
        <begin position="1130"/>
        <end position="1139"/>
    </location>
</feature>
<dbReference type="GO" id="GO:0051285">
    <property type="term" value="C:cell cortex of cell tip"/>
    <property type="evidence" value="ECO:0007669"/>
    <property type="project" value="TreeGrafter"/>
</dbReference>
<feature type="coiled-coil region" evidence="6">
    <location>
        <begin position="705"/>
        <end position="873"/>
    </location>
</feature>
<keyword evidence="3" id="KW-0963">Cytoplasm</keyword>
<feature type="coiled-coil region" evidence="6">
    <location>
        <begin position="519"/>
        <end position="546"/>
    </location>
</feature>
<dbReference type="InterPro" id="IPR015915">
    <property type="entry name" value="Kelch-typ_b-propeller"/>
</dbReference>
<dbReference type="PANTHER" id="PTHR23244">
    <property type="entry name" value="KELCH REPEAT DOMAIN"/>
    <property type="match status" value="1"/>
</dbReference>
<dbReference type="KEGG" id="ela:UCREL1_7367"/>
<dbReference type="STRING" id="1287681.M7SMN0"/>
<dbReference type="SMART" id="SM00612">
    <property type="entry name" value="Kelch"/>
    <property type="match status" value="2"/>
</dbReference>
<evidence type="ECO:0000256" key="1">
    <source>
        <dbReference type="ARBA" id="ARBA00004496"/>
    </source>
</evidence>
<feature type="coiled-coil region" evidence="6">
    <location>
        <begin position="628"/>
        <end position="655"/>
    </location>
</feature>
<evidence type="ECO:0000256" key="2">
    <source>
        <dbReference type="ARBA" id="ARBA00022441"/>
    </source>
</evidence>
<feature type="region of interest" description="Disordered" evidence="7">
    <location>
        <begin position="1215"/>
        <end position="1244"/>
    </location>
</feature>
<organism evidence="8 9">
    <name type="scientific">Eutypa lata (strain UCR-EL1)</name>
    <name type="common">Grapevine dieback disease fungus</name>
    <name type="synonym">Eutypa armeniacae</name>
    <dbReference type="NCBI Taxonomy" id="1287681"/>
    <lineage>
        <taxon>Eukaryota</taxon>
        <taxon>Fungi</taxon>
        <taxon>Dikarya</taxon>
        <taxon>Ascomycota</taxon>
        <taxon>Pezizomycotina</taxon>
        <taxon>Sordariomycetes</taxon>
        <taxon>Xylariomycetidae</taxon>
        <taxon>Xylariales</taxon>
        <taxon>Diatrypaceae</taxon>
        <taxon>Eutypa</taxon>
    </lineage>
</organism>
<feature type="region of interest" description="Disordered" evidence="7">
    <location>
        <begin position="1"/>
        <end position="105"/>
    </location>
</feature>
<dbReference type="Gene3D" id="2.120.10.80">
    <property type="entry name" value="Kelch-type beta propeller"/>
    <property type="match status" value="1"/>
</dbReference>
<evidence type="ECO:0000313" key="9">
    <source>
        <dbReference type="Proteomes" id="UP000012174"/>
    </source>
</evidence>
<dbReference type="FunFam" id="2.120.10.80:FF:000049">
    <property type="entry name" value="Cell polarity protein (Tea1)"/>
    <property type="match status" value="1"/>
</dbReference>
<dbReference type="EMBL" id="KB706813">
    <property type="protein sequence ID" value="EMR65653.1"/>
    <property type="molecule type" value="Genomic_DNA"/>
</dbReference>
<evidence type="ECO:0000256" key="6">
    <source>
        <dbReference type="SAM" id="Coils"/>
    </source>
</evidence>
<dbReference type="PANTHER" id="PTHR23244:SF456">
    <property type="entry name" value="MULTIPLE EPIDERMAL GROWTH FACTOR-LIKE DOMAINS PROTEIN 8"/>
    <property type="match status" value="1"/>
</dbReference>
<dbReference type="Proteomes" id="UP000012174">
    <property type="component" value="Unassembled WGS sequence"/>
</dbReference>
<keyword evidence="4" id="KW-0677">Repeat</keyword>
<feature type="region of interest" description="Disordered" evidence="7">
    <location>
        <begin position="901"/>
        <end position="920"/>
    </location>
</feature>
<dbReference type="Pfam" id="PF24681">
    <property type="entry name" value="Kelch_KLHDC2_KLHL20_DRC7"/>
    <property type="match status" value="1"/>
</dbReference>
<feature type="region of interest" description="Disordered" evidence="7">
    <location>
        <begin position="1130"/>
        <end position="1154"/>
    </location>
</feature>
<evidence type="ECO:0000313" key="8">
    <source>
        <dbReference type="EMBL" id="EMR65653.1"/>
    </source>
</evidence>
<reference evidence="9" key="1">
    <citation type="journal article" date="2013" name="Genome Announc.">
        <title>Draft genome sequence of the grapevine dieback fungus Eutypa lata UCR-EL1.</title>
        <authorList>
            <person name="Blanco-Ulate B."/>
            <person name="Rolshausen P.E."/>
            <person name="Cantu D."/>
        </authorList>
    </citation>
    <scope>NUCLEOTIDE SEQUENCE [LARGE SCALE GENOMIC DNA]</scope>
    <source>
        <strain evidence="9">UCR-EL1</strain>
    </source>
</reference>
<gene>
    <name evidence="8" type="ORF">UCREL1_7367</name>
</gene>
<evidence type="ECO:0000256" key="3">
    <source>
        <dbReference type="ARBA" id="ARBA00022490"/>
    </source>
</evidence>
<feature type="region of interest" description="Disordered" evidence="7">
    <location>
        <begin position="549"/>
        <end position="571"/>
    </location>
</feature>
<dbReference type="OrthoDB" id="45365at2759"/>
<dbReference type="HOGENOM" id="CLU_002697_1_0_1"/>